<protein>
    <submittedName>
        <fullName evidence="1">Uncharacterized protein</fullName>
    </submittedName>
</protein>
<accession>A0A563W264</accession>
<proteinExistence type="predicted"/>
<evidence type="ECO:0000313" key="2">
    <source>
        <dbReference type="Proteomes" id="UP000320055"/>
    </source>
</evidence>
<sequence length="65" mass="7318">MRAGGDLANDSYVIRVGLQAILELDRGRLEACVSKCPHLKSGREPTKERKQMTRDKMEALFGLRT</sequence>
<organism evidence="1 2">
    <name type="scientific">Hyella patelloides LEGE 07179</name>
    <dbReference type="NCBI Taxonomy" id="945734"/>
    <lineage>
        <taxon>Bacteria</taxon>
        <taxon>Bacillati</taxon>
        <taxon>Cyanobacteriota</taxon>
        <taxon>Cyanophyceae</taxon>
        <taxon>Pleurocapsales</taxon>
        <taxon>Hyellaceae</taxon>
        <taxon>Hyella</taxon>
    </lineage>
</organism>
<dbReference type="AlphaFoldDB" id="A0A563W264"/>
<keyword evidence="2" id="KW-1185">Reference proteome</keyword>
<evidence type="ECO:0000313" key="1">
    <source>
        <dbReference type="EMBL" id="VEP17771.1"/>
    </source>
</evidence>
<dbReference type="Proteomes" id="UP000320055">
    <property type="component" value="Unassembled WGS sequence"/>
</dbReference>
<gene>
    <name evidence="1" type="ORF">H1P_6410002</name>
</gene>
<dbReference type="EMBL" id="CAACVJ010000603">
    <property type="protein sequence ID" value="VEP17771.1"/>
    <property type="molecule type" value="Genomic_DNA"/>
</dbReference>
<name>A0A563W264_9CYAN</name>
<reference evidence="1 2" key="1">
    <citation type="submission" date="2019-01" db="EMBL/GenBank/DDBJ databases">
        <authorList>
            <person name="Brito A."/>
        </authorList>
    </citation>
    <scope>NUCLEOTIDE SEQUENCE [LARGE SCALE GENOMIC DNA]</scope>
    <source>
        <strain evidence="1">1</strain>
    </source>
</reference>